<dbReference type="AlphaFoldDB" id="N6ZU40"/>
<evidence type="ECO:0000313" key="2">
    <source>
        <dbReference type="Proteomes" id="UP000013047"/>
    </source>
</evidence>
<evidence type="ECO:0000313" key="1">
    <source>
        <dbReference type="EMBL" id="ENO97838.1"/>
    </source>
</evidence>
<reference evidence="1 2" key="1">
    <citation type="submission" date="2012-09" db="EMBL/GenBank/DDBJ databases">
        <title>Draft Genome Sequences of 6 Strains from Genus Thauera.</title>
        <authorList>
            <person name="Liu B."/>
            <person name="Shapleigh J.P."/>
            <person name="Frostegard A.H."/>
        </authorList>
    </citation>
    <scope>NUCLEOTIDE SEQUENCE [LARGE SCALE GENOMIC DNA]</scope>
    <source>
        <strain evidence="1 2">B4P</strain>
    </source>
</reference>
<name>N6ZU40_9RHOO</name>
<sequence>MDAVDDLAGLAREVDARGSRLVHAGHPRDGQVGVVAGAFERGGVGDLFLERLDAGLTSAASSMNLRGRPDSSNTGL</sequence>
<protein>
    <submittedName>
        <fullName evidence="1">Uncharacterized protein</fullName>
    </submittedName>
</protein>
<dbReference type="Proteomes" id="UP000013047">
    <property type="component" value="Unassembled WGS sequence"/>
</dbReference>
<gene>
    <name evidence="1" type="ORF">C667_06841</name>
</gene>
<organism evidence="1 2">
    <name type="scientific">Thauera phenylacetica B4P</name>
    <dbReference type="NCBI Taxonomy" id="1234382"/>
    <lineage>
        <taxon>Bacteria</taxon>
        <taxon>Pseudomonadati</taxon>
        <taxon>Pseudomonadota</taxon>
        <taxon>Betaproteobacteria</taxon>
        <taxon>Rhodocyclales</taxon>
        <taxon>Zoogloeaceae</taxon>
        <taxon>Thauera</taxon>
    </lineage>
</organism>
<proteinExistence type="predicted"/>
<accession>N6ZU40</accession>
<keyword evidence="2" id="KW-1185">Reference proteome</keyword>
<dbReference type="EMBL" id="AMXF01000030">
    <property type="protein sequence ID" value="ENO97838.1"/>
    <property type="molecule type" value="Genomic_DNA"/>
</dbReference>
<comment type="caution">
    <text evidence="1">The sequence shown here is derived from an EMBL/GenBank/DDBJ whole genome shotgun (WGS) entry which is preliminary data.</text>
</comment>